<feature type="region of interest" description="Disordered" evidence="5">
    <location>
        <begin position="470"/>
        <end position="505"/>
    </location>
</feature>
<evidence type="ECO:0000256" key="6">
    <source>
        <dbReference type="SAM" id="Phobius"/>
    </source>
</evidence>
<organism evidence="8">
    <name type="scientific">Chromera velia CCMP2878</name>
    <dbReference type="NCBI Taxonomy" id="1169474"/>
    <lineage>
        <taxon>Eukaryota</taxon>
        <taxon>Sar</taxon>
        <taxon>Alveolata</taxon>
        <taxon>Colpodellida</taxon>
        <taxon>Chromeraceae</taxon>
        <taxon>Chromera</taxon>
    </lineage>
</organism>
<dbReference type="Pfam" id="PF02518">
    <property type="entry name" value="HATPase_c"/>
    <property type="match status" value="1"/>
</dbReference>
<reference evidence="8" key="1">
    <citation type="submission" date="2014-11" db="EMBL/GenBank/DDBJ databases">
        <authorList>
            <person name="Otto D Thomas"/>
            <person name="Naeem Raeece"/>
        </authorList>
    </citation>
    <scope>NUCLEOTIDE SEQUENCE</scope>
</reference>
<dbReference type="PANTHER" id="PTHR43047">
    <property type="entry name" value="TWO-COMPONENT HISTIDINE PROTEIN KINASE"/>
    <property type="match status" value="1"/>
</dbReference>
<dbReference type="Gene3D" id="3.30.565.10">
    <property type="entry name" value="Histidine kinase-like ATPase, C-terminal domain"/>
    <property type="match status" value="1"/>
</dbReference>
<feature type="transmembrane region" description="Helical" evidence="6">
    <location>
        <begin position="83"/>
        <end position="105"/>
    </location>
</feature>
<comment type="catalytic activity">
    <reaction evidence="1">
        <text>ATP + protein L-histidine = ADP + protein N-phospho-L-histidine.</text>
        <dbReference type="EC" id="2.7.13.3"/>
    </reaction>
</comment>
<gene>
    <name evidence="8" type="ORF">Cvel_24317</name>
</gene>
<dbReference type="SUPFAM" id="SSF55874">
    <property type="entry name" value="ATPase domain of HSP90 chaperone/DNA topoisomerase II/histidine kinase"/>
    <property type="match status" value="1"/>
</dbReference>
<dbReference type="PANTHER" id="PTHR43047:SF72">
    <property type="entry name" value="OSMOSENSING HISTIDINE PROTEIN KINASE SLN1"/>
    <property type="match status" value="1"/>
</dbReference>
<dbReference type="PhylomeDB" id="A0A0G4H262"/>
<dbReference type="InterPro" id="IPR005467">
    <property type="entry name" value="His_kinase_dom"/>
</dbReference>
<dbReference type="PROSITE" id="PS50109">
    <property type="entry name" value="HIS_KIN"/>
    <property type="match status" value="1"/>
</dbReference>
<evidence type="ECO:0000313" key="8">
    <source>
        <dbReference type="EMBL" id="CEM37497.1"/>
    </source>
</evidence>
<name>A0A0G4H262_9ALVE</name>
<accession>A0A0G4H262</accession>
<evidence type="ECO:0000256" key="1">
    <source>
        <dbReference type="ARBA" id="ARBA00000085"/>
    </source>
</evidence>
<dbReference type="InterPro" id="IPR036890">
    <property type="entry name" value="HATPase_C_sf"/>
</dbReference>
<keyword evidence="4" id="KW-0418">Kinase</keyword>
<evidence type="ECO:0000259" key="7">
    <source>
        <dbReference type="PROSITE" id="PS50109"/>
    </source>
</evidence>
<dbReference type="InterPro" id="IPR003661">
    <property type="entry name" value="HisK_dim/P_dom"/>
</dbReference>
<evidence type="ECO:0000256" key="2">
    <source>
        <dbReference type="ARBA" id="ARBA00012438"/>
    </source>
</evidence>
<evidence type="ECO:0000256" key="5">
    <source>
        <dbReference type="SAM" id="MobiDB-lite"/>
    </source>
</evidence>
<feature type="transmembrane region" description="Helical" evidence="6">
    <location>
        <begin position="52"/>
        <end position="71"/>
    </location>
</feature>
<evidence type="ECO:0000256" key="4">
    <source>
        <dbReference type="ARBA" id="ARBA00022777"/>
    </source>
</evidence>
<dbReference type="GO" id="GO:0005886">
    <property type="term" value="C:plasma membrane"/>
    <property type="evidence" value="ECO:0007669"/>
    <property type="project" value="TreeGrafter"/>
</dbReference>
<dbReference type="Gene3D" id="1.10.287.130">
    <property type="match status" value="1"/>
</dbReference>
<dbReference type="InterPro" id="IPR036097">
    <property type="entry name" value="HisK_dim/P_sf"/>
</dbReference>
<dbReference type="InterPro" id="IPR003594">
    <property type="entry name" value="HATPase_dom"/>
</dbReference>
<keyword evidence="6" id="KW-1133">Transmembrane helix</keyword>
<feature type="transmembrane region" description="Helical" evidence="6">
    <location>
        <begin position="28"/>
        <end position="46"/>
    </location>
</feature>
<dbReference type="GO" id="GO:0009927">
    <property type="term" value="F:histidine phosphotransfer kinase activity"/>
    <property type="evidence" value="ECO:0007669"/>
    <property type="project" value="TreeGrafter"/>
</dbReference>
<dbReference type="EC" id="2.7.13.3" evidence="2"/>
<feature type="compositionally biased region" description="Low complexity" evidence="5">
    <location>
        <begin position="485"/>
        <end position="502"/>
    </location>
</feature>
<dbReference type="SMART" id="SM00388">
    <property type="entry name" value="HisKA"/>
    <property type="match status" value="1"/>
</dbReference>
<protein>
    <recommendedName>
        <fullName evidence="2">histidine kinase</fullName>
        <ecNumber evidence="2">2.7.13.3</ecNumber>
    </recommendedName>
</protein>
<dbReference type="GO" id="GO:0000155">
    <property type="term" value="F:phosphorelay sensor kinase activity"/>
    <property type="evidence" value="ECO:0007669"/>
    <property type="project" value="InterPro"/>
</dbReference>
<dbReference type="VEuPathDB" id="CryptoDB:Cvel_24317"/>
<keyword evidence="6" id="KW-0472">Membrane</keyword>
<dbReference type="AlphaFoldDB" id="A0A0G4H262"/>
<evidence type="ECO:0000256" key="3">
    <source>
        <dbReference type="ARBA" id="ARBA00022679"/>
    </source>
</evidence>
<dbReference type="EMBL" id="CDMZ01001781">
    <property type="protein sequence ID" value="CEM37497.1"/>
    <property type="molecule type" value="Genomic_DNA"/>
</dbReference>
<feature type="domain" description="Histidine kinase" evidence="7">
    <location>
        <begin position="189"/>
        <end position="466"/>
    </location>
</feature>
<dbReference type="Pfam" id="PF00512">
    <property type="entry name" value="HisKA"/>
    <property type="match status" value="1"/>
</dbReference>
<dbReference type="SMART" id="SM00387">
    <property type="entry name" value="HATPase_c"/>
    <property type="match status" value="1"/>
</dbReference>
<dbReference type="SUPFAM" id="SSF47384">
    <property type="entry name" value="Homodimeric domain of signal transducing histidine kinase"/>
    <property type="match status" value="1"/>
</dbReference>
<keyword evidence="3" id="KW-0808">Transferase</keyword>
<dbReference type="CDD" id="cd00082">
    <property type="entry name" value="HisKA"/>
    <property type="match status" value="1"/>
</dbReference>
<proteinExistence type="predicted"/>
<sequence>MPFFRNPYAALTAADEAFLKVFKATAKFEWALLIAMTLASLCIYSSHPYLVYIALCCDVGYPPFIFLRGYCAKNVSVSAIRQWWPKAVLVGAFLTFFCATPGALLPMSETDVSIHLGLSFPASAAMLHCNSIADVLLYFAMTTFLSFFNQADLSTHVAIQCTFVAVSVGISYKVQLTESLTAMEEMNEWLCHELRNPLSVALGMVDMVKETPGGGKPDNIETLERSVLRMRDIVNESLDIAVLKSGKVKMRKDPLDLVRMCEDIKSSYKGLGVSVSRDVDHSVTGRKVLADEGYLRHLMDNSISNALKYCGLAKRDVQLTVAISVSASPDASKHPTMSKRAMRMKGGVLERVKDAFLERASSLAAEYLGIQVNESPSGWLVFEILDNGTSLDDRTEEELAKLFTEFGRLETKKKAASTGLGLVLCKQIVASFGGRIGLEPRLLQRVGKGAVGGNGARMWFTVPLLFEMEEDPDSPTRESSGLRVGAAASATAAEESGSEATSDSVLSLGTVAEPVRVLMAEDEKDLRWLHEQWFKGDRTDSIDLPDGSPFRSVGG</sequence>
<keyword evidence="6" id="KW-0812">Transmembrane</keyword>